<evidence type="ECO:0000313" key="1">
    <source>
        <dbReference type="EMBL" id="AEI92671.1"/>
    </source>
</evidence>
<dbReference type="HOGENOM" id="CLU_1720979_0_0_5"/>
<dbReference type="AlphaFoldDB" id="F7ZK48"/>
<dbReference type="Proteomes" id="UP000001353">
    <property type="component" value="Chromosome"/>
</dbReference>
<evidence type="ECO:0000313" key="2">
    <source>
        <dbReference type="Proteomes" id="UP000001353"/>
    </source>
</evidence>
<reference evidence="1 2" key="1">
    <citation type="journal article" date="2011" name="BMC Genomics">
        <title>Comparative genome analysis and genome-guided physiological analysis of Roseobacter litoralis.</title>
        <authorList>
            <person name="Kalhoefer D."/>
            <person name="Thole S."/>
            <person name="Voget S."/>
            <person name="Lehmann R."/>
            <person name="Liesegang H."/>
            <person name="Wollher A."/>
            <person name="Daniel R."/>
            <person name="Simon M."/>
            <person name="Brinkhoff T."/>
        </authorList>
    </citation>
    <scope>NUCLEOTIDE SEQUENCE [LARGE SCALE GENOMIC DNA]</scope>
    <source>
        <strain evidence="2">ATCC 49566 / DSM 6996 / JCM 21268 / NBRC 15278 / OCh 149</strain>
    </source>
</reference>
<dbReference type="STRING" id="391595.RLO149_c006430"/>
<protein>
    <submittedName>
        <fullName evidence="1">Uncharacterized protein</fullName>
    </submittedName>
</protein>
<name>F7ZK48_ROSLO</name>
<accession>F7ZK48</accession>
<organism evidence="1 2">
    <name type="scientific">Roseobacter litoralis (strain ATCC 49566 / DSM 6996 / JCM 21268 / NBRC 15278 / OCh 149)</name>
    <dbReference type="NCBI Taxonomy" id="391595"/>
    <lineage>
        <taxon>Bacteria</taxon>
        <taxon>Pseudomonadati</taxon>
        <taxon>Pseudomonadota</taxon>
        <taxon>Alphaproteobacteria</taxon>
        <taxon>Rhodobacterales</taxon>
        <taxon>Roseobacteraceae</taxon>
        <taxon>Roseobacter</taxon>
    </lineage>
</organism>
<keyword evidence="2" id="KW-1185">Reference proteome</keyword>
<dbReference type="OrthoDB" id="8451320at2"/>
<gene>
    <name evidence="1" type="ordered locus">RLO149_c006430</name>
</gene>
<sequence length="152" mass="16944">MADVKGGKTSLVAPIGNLVAHGLEVLMKHWLLRKGVPVEVLSSWRYGHQPEMLWTDPQSEDLREAAEQEGARALAAAKESGRFVDEDWPQPIALLNEHIGELSKLHTSESNYALRYAAAPDATAPVPLFLLDVFQPLKDRLARSYSRQDFDI</sequence>
<dbReference type="KEGG" id="rli:RLO149_c006430"/>
<dbReference type="EMBL" id="CP002623">
    <property type="protein sequence ID" value="AEI92671.1"/>
    <property type="molecule type" value="Genomic_DNA"/>
</dbReference>
<dbReference type="RefSeq" id="WP_013960612.1">
    <property type="nucleotide sequence ID" value="NC_015730.1"/>
</dbReference>
<proteinExistence type="predicted"/>